<keyword evidence="1" id="KW-0812">Transmembrane</keyword>
<evidence type="ECO:0000256" key="1">
    <source>
        <dbReference type="SAM" id="Phobius"/>
    </source>
</evidence>
<evidence type="ECO:0000313" key="2">
    <source>
        <dbReference type="EMBL" id="SCC34245.1"/>
    </source>
</evidence>
<feature type="transmembrane region" description="Helical" evidence="1">
    <location>
        <begin position="12"/>
        <end position="30"/>
    </location>
</feature>
<accession>A0A0V8H700</accession>
<keyword evidence="1" id="KW-0472">Membrane</keyword>
<protein>
    <recommendedName>
        <fullName evidence="4">2-acyl-glycerophospho-ethanolamine acyltransferase</fullName>
    </recommendedName>
</protein>
<feature type="transmembrane region" description="Helical" evidence="1">
    <location>
        <begin position="65"/>
        <end position="83"/>
    </location>
</feature>
<evidence type="ECO:0000313" key="3">
    <source>
        <dbReference type="Proteomes" id="UP000181997"/>
    </source>
</evidence>
<keyword evidence="3" id="KW-1185">Reference proteome</keyword>
<evidence type="ECO:0008006" key="4">
    <source>
        <dbReference type="Google" id="ProtNLM"/>
    </source>
</evidence>
<feature type="transmembrane region" description="Helical" evidence="1">
    <location>
        <begin position="36"/>
        <end position="53"/>
    </location>
</feature>
<dbReference type="EMBL" id="FMAU01000009">
    <property type="protein sequence ID" value="SCC34245.1"/>
    <property type="molecule type" value="Genomic_DNA"/>
</dbReference>
<gene>
    <name evidence="2" type="ORF">GA0061094_4127</name>
</gene>
<reference evidence="3" key="1">
    <citation type="submission" date="2016-08" db="EMBL/GenBank/DDBJ databases">
        <authorList>
            <person name="Varghese N."/>
            <person name="Submissions Spin"/>
        </authorList>
    </citation>
    <scope>NUCLEOTIDE SEQUENCE [LARGE SCALE GENOMIC DNA]</scope>
    <source>
        <strain evidence="3">SGD-1123</strain>
    </source>
</reference>
<proteinExistence type="predicted"/>
<name>A0A0V8H700_9BACI</name>
<dbReference type="AlphaFoldDB" id="A0A0V8H700"/>
<dbReference type="OrthoDB" id="2942374at2"/>
<keyword evidence="1" id="KW-1133">Transmembrane helix</keyword>
<dbReference type="Proteomes" id="UP000181997">
    <property type="component" value="Unassembled WGS sequence"/>
</dbReference>
<dbReference type="RefSeq" id="WP_058299909.1">
    <property type="nucleotide sequence ID" value="NZ_FMAU01000009.1"/>
</dbReference>
<sequence>MDRNKLKVFTTISFFIAIFTIVVIPVSIHASVPKGIGIIAFLLSVIGIPLSIVSMFSKENIAKRIFALIVNLLPLSLFTYAFVLELVDEFLLSAP</sequence>
<organism evidence="2 3">
    <name type="scientific">[Bacillus] enclensis</name>
    <dbReference type="NCBI Taxonomy" id="1402860"/>
    <lineage>
        <taxon>Bacteria</taxon>
        <taxon>Bacillati</taxon>
        <taxon>Bacillota</taxon>
        <taxon>Bacilli</taxon>
        <taxon>Bacillales</taxon>
        <taxon>Bacillaceae</taxon>
        <taxon>Rossellomorea</taxon>
    </lineage>
</organism>